<evidence type="ECO:0000313" key="1">
    <source>
        <dbReference type="EMBL" id="KFD49036.1"/>
    </source>
</evidence>
<gene>
    <name evidence="1" type="ORF">M513_10084</name>
</gene>
<keyword evidence="2" id="KW-1185">Reference proteome</keyword>
<accession>A0A085LVP0</accession>
<proteinExistence type="predicted"/>
<evidence type="ECO:0000313" key="2">
    <source>
        <dbReference type="Proteomes" id="UP000030764"/>
    </source>
</evidence>
<name>A0A085LVP0_9BILA</name>
<dbReference type="AlphaFoldDB" id="A0A085LVP0"/>
<dbReference type="Proteomes" id="UP000030764">
    <property type="component" value="Unassembled WGS sequence"/>
</dbReference>
<protein>
    <submittedName>
        <fullName evidence="1">Uncharacterized protein</fullName>
    </submittedName>
</protein>
<organism evidence="1 2">
    <name type="scientific">Trichuris suis</name>
    <name type="common">pig whipworm</name>
    <dbReference type="NCBI Taxonomy" id="68888"/>
    <lineage>
        <taxon>Eukaryota</taxon>
        <taxon>Metazoa</taxon>
        <taxon>Ecdysozoa</taxon>
        <taxon>Nematoda</taxon>
        <taxon>Enoplea</taxon>
        <taxon>Dorylaimia</taxon>
        <taxon>Trichinellida</taxon>
        <taxon>Trichuridae</taxon>
        <taxon>Trichuris</taxon>
    </lineage>
</organism>
<reference evidence="1 2" key="1">
    <citation type="journal article" date="2014" name="Nat. Genet.">
        <title>Genome and transcriptome of the porcine whipworm Trichuris suis.</title>
        <authorList>
            <person name="Jex A.R."/>
            <person name="Nejsum P."/>
            <person name="Schwarz E.M."/>
            <person name="Hu L."/>
            <person name="Young N.D."/>
            <person name="Hall R.S."/>
            <person name="Korhonen P.K."/>
            <person name="Liao S."/>
            <person name="Thamsborg S."/>
            <person name="Xia J."/>
            <person name="Xu P."/>
            <person name="Wang S."/>
            <person name="Scheerlinck J.P."/>
            <person name="Hofmann A."/>
            <person name="Sternberg P.W."/>
            <person name="Wang J."/>
            <person name="Gasser R.B."/>
        </authorList>
    </citation>
    <scope>NUCLEOTIDE SEQUENCE [LARGE SCALE GENOMIC DNA]</scope>
    <source>
        <strain evidence="1">DCEP-RM93M</strain>
    </source>
</reference>
<dbReference type="EMBL" id="KL363279">
    <property type="protein sequence ID" value="KFD49036.1"/>
    <property type="molecule type" value="Genomic_DNA"/>
</dbReference>
<sequence length="126" mass="14325">MRLHSCYQKNPSFEYRCWGKPDRDYSCRQVNTPHKYPKSRVPLVLKRKLAIHSEGPTSQSQRYDASDIVDPSDPAHQLELVEPFGDRLALRAVIFGNESHIEGSIRPTGLRLRTSKGTCSVGSMLR</sequence>